<evidence type="ECO:0000313" key="15">
    <source>
        <dbReference type="EMBL" id="RWS28416.1"/>
    </source>
</evidence>
<evidence type="ECO:0000256" key="3">
    <source>
        <dbReference type="ARBA" id="ARBA00022737"/>
    </source>
</evidence>
<dbReference type="SMART" id="SM00355">
    <property type="entry name" value="ZnF_C2H2"/>
    <property type="match status" value="3"/>
</dbReference>
<dbReference type="SUPFAM" id="SSF57667">
    <property type="entry name" value="beta-beta-alpha zinc fingers"/>
    <property type="match status" value="2"/>
</dbReference>
<evidence type="ECO:0000259" key="14">
    <source>
        <dbReference type="PROSITE" id="PS50157"/>
    </source>
</evidence>
<dbReference type="VEuPathDB" id="VectorBase:LDEU003623"/>
<keyword evidence="16" id="KW-1185">Reference proteome</keyword>
<keyword evidence="7" id="KW-0238">DNA-binding</keyword>
<comment type="similarity">
    <text evidence="11">Belongs to the Sp1 C2H2-type zinc-finger protein family.</text>
</comment>
<keyword evidence="2" id="KW-0479">Metal-binding</keyword>
<evidence type="ECO:0000256" key="13">
    <source>
        <dbReference type="SAM" id="MobiDB-lite"/>
    </source>
</evidence>
<dbReference type="PROSITE" id="PS50157">
    <property type="entry name" value="ZINC_FINGER_C2H2_2"/>
    <property type="match status" value="3"/>
</dbReference>
<evidence type="ECO:0000256" key="2">
    <source>
        <dbReference type="ARBA" id="ARBA00022723"/>
    </source>
</evidence>
<feature type="region of interest" description="Disordered" evidence="13">
    <location>
        <begin position="612"/>
        <end position="641"/>
    </location>
</feature>
<feature type="compositionally biased region" description="Low complexity" evidence="13">
    <location>
        <begin position="340"/>
        <end position="356"/>
    </location>
</feature>
<gene>
    <name evidence="15" type="ORF">B4U80_06511</name>
</gene>
<proteinExistence type="inferred from homology"/>
<dbReference type="GO" id="GO:0000981">
    <property type="term" value="F:DNA-binding transcription factor activity, RNA polymerase II-specific"/>
    <property type="evidence" value="ECO:0007669"/>
    <property type="project" value="TreeGrafter"/>
</dbReference>
<dbReference type="Gene3D" id="3.30.160.60">
    <property type="entry name" value="Classic Zinc Finger"/>
    <property type="match status" value="3"/>
</dbReference>
<evidence type="ECO:0000313" key="16">
    <source>
        <dbReference type="Proteomes" id="UP000288716"/>
    </source>
</evidence>
<protein>
    <submittedName>
        <fullName evidence="15">Transcription factor Sp4-like protein</fullName>
    </submittedName>
</protein>
<organism evidence="15 16">
    <name type="scientific">Leptotrombidium deliense</name>
    <dbReference type="NCBI Taxonomy" id="299467"/>
    <lineage>
        <taxon>Eukaryota</taxon>
        <taxon>Metazoa</taxon>
        <taxon>Ecdysozoa</taxon>
        <taxon>Arthropoda</taxon>
        <taxon>Chelicerata</taxon>
        <taxon>Arachnida</taxon>
        <taxon>Acari</taxon>
        <taxon>Acariformes</taxon>
        <taxon>Trombidiformes</taxon>
        <taxon>Prostigmata</taxon>
        <taxon>Anystina</taxon>
        <taxon>Parasitengona</taxon>
        <taxon>Trombiculoidea</taxon>
        <taxon>Trombiculidae</taxon>
        <taxon>Leptotrombidium</taxon>
    </lineage>
</organism>
<comment type="caution">
    <text evidence="15">The sequence shown here is derived from an EMBL/GenBank/DDBJ whole genome shotgun (WGS) entry which is preliminary data.</text>
</comment>
<dbReference type="OrthoDB" id="6365676at2759"/>
<feature type="compositionally biased region" description="Low complexity" evidence="13">
    <location>
        <begin position="619"/>
        <end position="633"/>
    </location>
</feature>
<feature type="region of interest" description="Disordered" evidence="13">
    <location>
        <begin position="649"/>
        <end position="668"/>
    </location>
</feature>
<dbReference type="PROSITE" id="PS00028">
    <property type="entry name" value="ZINC_FINGER_C2H2_1"/>
    <property type="match status" value="3"/>
</dbReference>
<keyword evidence="8" id="KW-0010">Activator</keyword>
<dbReference type="FunFam" id="3.30.160.60:FF:000026">
    <property type="entry name" value="Transcription factor Sp3"/>
    <property type="match status" value="1"/>
</dbReference>
<dbReference type="GO" id="GO:0005634">
    <property type="term" value="C:nucleus"/>
    <property type="evidence" value="ECO:0007669"/>
    <property type="project" value="UniProtKB-SubCell"/>
</dbReference>
<feature type="region of interest" description="Disordered" evidence="13">
    <location>
        <begin position="327"/>
        <end position="357"/>
    </location>
</feature>
<feature type="domain" description="C2H2-type" evidence="14">
    <location>
        <begin position="526"/>
        <end position="555"/>
    </location>
</feature>
<sequence length="668" mass="70033">MSGGNSGTATGNAASGDEFVVAENEAEETTVSTAQQTQQNQQHGNNQQPSPLALLAATCSKIGSPSEEGGNNINASAATASVKVCGQSLQTGDLATQYIQQAVGIVNPDGTVTQINPQVSTAISTPIKTVTSVGGQSVAISQGGQIVAQTTNASGGIAYSIIPAQQIQNIQIDGQDAIFIPASSFSGGQQAIQISGNQILSPNQAIVRTQGGQTNQNNQQTVIQNVANVGNISLSQLTGGQTVPVAVRQGNVVQTLQLPLSSVQQTIPVQVPISTANGQTILQTIHLPVQAIQAVAAGNVQQVTAQVVPQLSQVQMASIPMSQAATATATQIKQEPGLESTTSNQTQSTNSSSSSTAGQTVLANVQLPNGQIGQLIAAAPTQVWPANAINLSGLTGIRTPNVIQVQGLPTGVQSIQLQGGGQQQIISASPAAIQSLSITPSGNLVATVPSAGQQIQQDPNDPTKWQIVSTPTNLQGQVQGFASTTTDTPTPGSEPGTGRKMRRVACTCPNCRDGEGRNSETKKKQHICHIPGCNKVYGKTSHLRAHLRWHTGERPFVCNWLFCGKRFTRSDELQRHRRTHTGEKRFQCAECLKRFMRSDHLSKHLKTHQAKKINQQQQSEAETVTTGTVTASTQNDLTVDSEQTDLAINESVGNDGNSELVVQQASQI</sequence>
<keyword evidence="9" id="KW-0804">Transcription</keyword>
<comment type="subcellular location">
    <subcellularLocation>
        <location evidence="1">Nucleus</location>
    </subcellularLocation>
</comment>
<feature type="compositionally biased region" description="Low complexity" evidence="13">
    <location>
        <begin position="7"/>
        <end position="48"/>
    </location>
</feature>
<evidence type="ECO:0000256" key="6">
    <source>
        <dbReference type="ARBA" id="ARBA00023015"/>
    </source>
</evidence>
<evidence type="ECO:0000256" key="7">
    <source>
        <dbReference type="ARBA" id="ARBA00023125"/>
    </source>
</evidence>
<dbReference type="Proteomes" id="UP000288716">
    <property type="component" value="Unassembled WGS sequence"/>
</dbReference>
<evidence type="ECO:0000256" key="1">
    <source>
        <dbReference type="ARBA" id="ARBA00004123"/>
    </source>
</evidence>
<dbReference type="GO" id="GO:0008270">
    <property type="term" value="F:zinc ion binding"/>
    <property type="evidence" value="ECO:0007669"/>
    <property type="project" value="UniProtKB-KW"/>
</dbReference>
<dbReference type="FunFam" id="3.30.160.60:FF:000061">
    <property type="entry name" value="Transcription factor Sp3"/>
    <property type="match status" value="1"/>
</dbReference>
<dbReference type="InterPro" id="IPR013087">
    <property type="entry name" value="Znf_C2H2_type"/>
</dbReference>
<keyword evidence="4 12" id="KW-0863">Zinc-finger</keyword>
<evidence type="ECO:0000256" key="11">
    <source>
        <dbReference type="ARBA" id="ARBA00038409"/>
    </source>
</evidence>
<keyword evidence="6" id="KW-0805">Transcription regulation</keyword>
<accession>A0A443SLK4</accession>
<dbReference type="STRING" id="299467.A0A443SLK4"/>
<evidence type="ECO:0000256" key="4">
    <source>
        <dbReference type="ARBA" id="ARBA00022771"/>
    </source>
</evidence>
<dbReference type="GO" id="GO:0000978">
    <property type="term" value="F:RNA polymerase II cis-regulatory region sequence-specific DNA binding"/>
    <property type="evidence" value="ECO:0007669"/>
    <property type="project" value="TreeGrafter"/>
</dbReference>
<reference evidence="15 16" key="1">
    <citation type="journal article" date="2018" name="Gigascience">
        <title>Genomes of trombidid mites reveal novel predicted allergens and laterally-transferred genes associated with secondary metabolism.</title>
        <authorList>
            <person name="Dong X."/>
            <person name="Chaisiri K."/>
            <person name="Xia D."/>
            <person name="Armstrong S.D."/>
            <person name="Fang Y."/>
            <person name="Donnelly M.J."/>
            <person name="Kadowaki T."/>
            <person name="McGarry J.W."/>
            <person name="Darby A.C."/>
            <person name="Makepeace B.L."/>
        </authorList>
    </citation>
    <scope>NUCLEOTIDE SEQUENCE [LARGE SCALE GENOMIC DNA]</scope>
    <source>
        <strain evidence="15">UoL-UT</strain>
    </source>
</reference>
<keyword evidence="3" id="KW-0677">Repeat</keyword>
<feature type="region of interest" description="Disordered" evidence="13">
    <location>
        <begin position="1"/>
        <end position="49"/>
    </location>
</feature>
<evidence type="ECO:0000256" key="5">
    <source>
        <dbReference type="ARBA" id="ARBA00022833"/>
    </source>
</evidence>
<evidence type="ECO:0000256" key="9">
    <source>
        <dbReference type="ARBA" id="ARBA00023163"/>
    </source>
</evidence>
<keyword evidence="5" id="KW-0862">Zinc</keyword>
<evidence type="ECO:0000256" key="12">
    <source>
        <dbReference type="PROSITE-ProRule" id="PRU00042"/>
    </source>
</evidence>
<feature type="domain" description="C2H2-type" evidence="14">
    <location>
        <begin position="586"/>
        <end position="613"/>
    </location>
</feature>
<dbReference type="PANTHER" id="PTHR23235:SF170">
    <property type="entry name" value="FI01014P-RELATED"/>
    <property type="match status" value="1"/>
</dbReference>
<evidence type="ECO:0000256" key="8">
    <source>
        <dbReference type="ARBA" id="ARBA00023159"/>
    </source>
</evidence>
<dbReference type="EMBL" id="NCKV01001393">
    <property type="protein sequence ID" value="RWS28416.1"/>
    <property type="molecule type" value="Genomic_DNA"/>
</dbReference>
<name>A0A443SLK4_9ACAR</name>
<dbReference type="Pfam" id="PF00096">
    <property type="entry name" value="zf-C2H2"/>
    <property type="match status" value="2"/>
</dbReference>
<dbReference type="InterPro" id="IPR036236">
    <property type="entry name" value="Znf_C2H2_sf"/>
</dbReference>
<dbReference type="FunFam" id="3.30.160.60:FF:000014">
    <property type="entry name" value="Transcription factor Sp3"/>
    <property type="match status" value="1"/>
</dbReference>
<keyword evidence="10" id="KW-0539">Nucleus</keyword>
<dbReference type="AlphaFoldDB" id="A0A443SLK4"/>
<evidence type="ECO:0000256" key="10">
    <source>
        <dbReference type="ARBA" id="ARBA00023242"/>
    </source>
</evidence>
<feature type="domain" description="C2H2-type" evidence="14">
    <location>
        <begin position="556"/>
        <end position="585"/>
    </location>
</feature>
<dbReference type="PANTHER" id="PTHR23235">
    <property type="entry name" value="KRUEPPEL-LIKE TRANSCRIPTION FACTOR"/>
    <property type="match status" value="1"/>
</dbReference>